<feature type="domain" description="Histidine kinase" evidence="4">
    <location>
        <begin position="153"/>
        <end position="345"/>
    </location>
</feature>
<dbReference type="GO" id="GO:0000155">
    <property type="term" value="F:phosphorelay sensor kinase activity"/>
    <property type="evidence" value="ECO:0007669"/>
    <property type="project" value="InterPro"/>
</dbReference>
<evidence type="ECO:0000259" key="4">
    <source>
        <dbReference type="PROSITE" id="PS50109"/>
    </source>
</evidence>
<evidence type="ECO:0000256" key="3">
    <source>
        <dbReference type="ARBA" id="ARBA00023012"/>
    </source>
</evidence>
<dbReference type="PROSITE" id="PS50109">
    <property type="entry name" value="HIS_KIN"/>
    <property type="match status" value="1"/>
</dbReference>
<dbReference type="InterPro" id="IPR036890">
    <property type="entry name" value="HATPase_C_sf"/>
</dbReference>
<dbReference type="GO" id="GO:0046983">
    <property type="term" value="F:protein dimerization activity"/>
    <property type="evidence" value="ECO:0007669"/>
    <property type="project" value="InterPro"/>
</dbReference>
<comment type="caution">
    <text evidence="5">The sequence shown here is derived from an EMBL/GenBank/DDBJ whole genome shotgun (WGS) entry which is preliminary data.</text>
</comment>
<dbReference type="EMBL" id="RXOE01000002">
    <property type="protein sequence ID" value="RTQ34386.1"/>
    <property type="molecule type" value="Genomic_DNA"/>
</dbReference>
<dbReference type="Pfam" id="PF00989">
    <property type="entry name" value="PAS"/>
    <property type="match status" value="1"/>
</dbReference>
<dbReference type="Gene3D" id="3.30.450.20">
    <property type="entry name" value="PAS domain"/>
    <property type="match status" value="1"/>
</dbReference>
<keyword evidence="3" id="KW-0902">Two-component regulatory system</keyword>
<dbReference type="SUPFAM" id="SSF55874">
    <property type="entry name" value="ATPase domain of HSP90 chaperone/DNA topoisomerase II/histidine kinase"/>
    <property type="match status" value="1"/>
</dbReference>
<keyword evidence="2 5" id="KW-0418">Kinase</keyword>
<dbReference type="Gene3D" id="1.20.5.1930">
    <property type="match status" value="1"/>
</dbReference>
<dbReference type="SMART" id="SM00091">
    <property type="entry name" value="PAS"/>
    <property type="match status" value="1"/>
</dbReference>
<evidence type="ECO:0000256" key="2">
    <source>
        <dbReference type="ARBA" id="ARBA00022777"/>
    </source>
</evidence>
<sequence length="345" mass="38415">MAQDPPLPDIPFHAIVEQSLAGIYILQDECFAYANSTWAALIGYTPAEIIGVHLSRAVPADFLPEVLRLYHLRLAGTPPSLRFVTRGLHRDGHTVYIEVHGSRMMFRGRPAVMGVGVDVTQQLRNEQELRASQEQLRDLAAHTTRKLEEQRQDIARDMHDVLGGMLTSIKMDASRVLKRTESDETRELVRGILGLTQETIDAVKRMSEALRPSALDHLDLSVAVQRDLQEFSQRHGIAHQVHSQEMSVRLSPRRALAVYRIFSEALTNVARHSQAGSVEVHLASIEDEVVLSMKDDGQGFDPASLPRPALGLLGMSERAREIEGSLRIDSTPGRGTRLELRAPLL</sequence>
<proteinExistence type="predicted"/>
<dbReference type="OrthoDB" id="9782588at2"/>
<organism evidence="5 6">
    <name type="scientific">Variovorax gossypii</name>
    <dbReference type="NCBI Taxonomy" id="1679495"/>
    <lineage>
        <taxon>Bacteria</taxon>
        <taxon>Pseudomonadati</taxon>
        <taxon>Pseudomonadota</taxon>
        <taxon>Betaproteobacteria</taxon>
        <taxon>Burkholderiales</taxon>
        <taxon>Comamonadaceae</taxon>
        <taxon>Variovorax</taxon>
    </lineage>
</organism>
<dbReference type="GO" id="GO:0016020">
    <property type="term" value="C:membrane"/>
    <property type="evidence" value="ECO:0007669"/>
    <property type="project" value="InterPro"/>
</dbReference>
<dbReference type="Proteomes" id="UP000267418">
    <property type="component" value="Unassembled WGS sequence"/>
</dbReference>
<dbReference type="PANTHER" id="PTHR24421:SF59">
    <property type="entry name" value="OXYGEN SENSOR HISTIDINE KINASE NREB"/>
    <property type="match status" value="1"/>
</dbReference>
<dbReference type="Pfam" id="PF02518">
    <property type="entry name" value="HATPase_c"/>
    <property type="match status" value="1"/>
</dbReference>
<dbReference type="InterPro" id="IPR000014">
    <property type="entry name" value="PAS"/>
</dbReference>
<keyword evidence="1" id="KW-0808">Transferase</keyword>
<dbReference type="CDD" id="cd00130">
    <property type="entry name" value="PAS"/>
    <property type="match status" value="1"/>
</dbReference>
<dbReference type="Gene3D" id="3.30.565.10">
    <property type="entry name" value="Histidine kinase-like ATPase, C-terminal domain"/>
    <property type="match status" value="1"/>
</dbReference>
<keyword evidence="6" id="KW-1185">Reference proteome</keyword>
<dbReference type="SUPFAM" id="SSF55785">
    <property type="entry name" value="PYP-like sensor domain (PAS domain)"/>
    <property type="match status" value="1"/>
</dbReference>
<evidence type="ECO:0000313" key="6">
    <source>
        <dbReference type="Proteomes" id="UP000267418"/>
    </source>
</evidence>
<dbReference type="InterPro" id="IPR050482">
    <property type="entry name" value="Sensor_HK_TwoCompSys"/>
</dbReference>
<dbReference type="AlphaFoldDB" id="A0A431TK60"/>
<dbReference type="InterPro" id="IPR003594">
    <property type="entry name" value="HATPase_dom"/>
</dbReference>
<dbReference type="GO" id="GO:0006355">
    <property type="term" value="P:regulation of DNA-templated transcription"/>
    <property type="evidence" value="ECO:0007669"/>
    <property type="project" value="InterPro"/>
</dbReference>
<evidence type="ECO:0000313" key="5">
    <source>
        <dbReference type="EMBL" id="RTQ34386.1"/>
    </source>
</evidence>
<dbReference type="NCBIfam" id="TIGR00229">
    <property type="entry name" value="sensory_box"/>
    <property type="match status" value="1"/>
</dbReference>
<dbReference type="PANTHER" id="PTHR24421">
    <property type="entry name" value="NITRATE/NITRITE SENSOR PROTEIN NARX-RELATED"/>
    <property type="match status" value="1"/>
</dbReference>
<protein>
    <submittedName>
        <fullName evidence="5">PAS domain-containing sensor histidine kinase</fullName>
    </submittedName>
</protein>
<dbReference type="InterPro" id="IPR005467">
    <property type="entry name" value="His_kinase_dom"/>
</dbReference>
<dbReference type="SMART" id="SM00387">
    <property type="entry name" value="HATPase_c"/>
    <property type="match status" value="1"/>
</dbReference>
<dbReference type="Pfam" id="PF07730">
    <property type="entry name" value="HisKA_3"/>
    <property type="match status" value="1"/>
</dbReference>
<dbReference type="InterPro" id="IPR035965">
    <property type="entry name" value="PAS-like_dom_sf"/>
</dbReference>
<dbReference type="InterPro" id="IPR011712">
    <property type="entry name" value="Sig_transdc_His_kin_sub3_dim/P"/>
</dbReference>
<evidence type="ECO:0000256" key="1">
    <source>
        <dbReference type="ARBA" id="ARBA00022679"/>
    </source>
</evidence>
<dbReference type="InterPro" id="IPR013767">
    <property type="entry name" value="PAS_fold"/>
</dbReference>
<dbReference type="RefSeq" id="WP_126469335.1">
    <property type="nucleotide sequence ID" value="NZ_RXOE01000002.1"/>
</dbReference>
<name>A0A431TK60_9BURK</name>
<gene>
    <name evidence="5" type="ORF">EJP69_08075</name>
</gene>
<accession>A0A431TK60</accession>
<dbReference type="CDD" id="cd16917">
    <property type="entry name" value="HATPase_UhpB-NarQ-NarX-like"/>
    <property type="match status" value="1"/>
</dbReference>
<reference evidence="5 6" key="1">
    <citation type="submission" date="2018-12" db="EMBL/GenBank/DDBJ databases">
        <title>The genome of Variovorax gossypii DSM 100435.</title>
        <authorList>
            <person name="Gao J."/>
            <person name="Sun J."/>
        </authorList>
    </citation>
    <scope>NUCLEOTIDE SEQUENCE [LARGE SCALE GENOMIC DNA]</scope>
    <source>
        <strain evidence="5 6">DSM 100435</strain>
    </source>
</reference>